<protein>
    <submittedName>
        <fullName evidence="5">LuxR family transcriptional regulator</fullName>
    </submittedName>
</protein>
<feature type="region of interest" description="Disordered" evidence="3">
    <location>
        <begin position="143"/>
        <end position="163"/>
    </location>
</feature>
<dbReference type="InterPro" id="IPR016032">
    <property type="entry name" value="Sig_transdc_resp-reg_C-effctor"/>
</dbReference>
<keyword evidence="1" id="KW-0547">Nucleotide-binding</keyword>
<keyword evidence="6" id="KW-1185">Reference proteome</keyword>
<feature type="region of interest" description="Disordered" evidence="3">
    <location>
        <begin position="381"/>
        <end position="438"/>
    </location>
</feature>
<evidence type="ECO:0000256" key="2">
    <source>
        <dbReference type="ARBA" id="ARBA00022840"/>
    </source>
</evidence>
<sequence length="1102" mass="114514">MTSSATTSTGTKTTTTSTGTNTVTTRTGASTTRTSAARTGLPGADRIPAPRSAGPRPDALRPWLAERTEALARAGEMAERARHGSGGVLLLAGAAGTGRTALLAAVAAGPAAAGLGVLRARCSAEESHSAYAAARQLFNPGARSRGLATRTPGAVGRAGPQPPGDPEADLWDLLLLHASHRPLLLAVDDIQLADAPSRQWLHQLCRRIDRLPVLLVVTERRRPELGAPAAGFGRTLTSPPARTCLLAPLGRAAVAELAARRLGTGRPPGSTSGVVPGVVPRTLPGTASASTAAAPDAARAPVDALVDEALVDDCLRATGGNPLLLDALLTDLAALPRDRARQTAAGRGPAPAAFVDAVDHWLNSSGPEAATAARTLAQLDSRPLDPAGPQPGAGDEPPSDPAPSDPAPSDPALSGRSDRPDLPPLPAPPHPEPLLPAAGEPDAHAAVAAELAELTGADPLRLAGWLAGLTAQGLLGPAPDAGRPGFAHPLLREAVLAGWDAARRAEVHRAAAALLHRRGDPDEQIAQHLLLVPGPGERWASDVLHRAARSARRDGRQSLAAALLRRALAEPLSARRRGATLTELGCLEVTLGGTGHAAGIRHLAEAVHLQQSDEGVFAAANALGAALAARGETAAALEVLEELADRFADREDLARAVQAAAALISSHDGHSWLQVVEGLRRIAARTPVRIAPAARALLTEFDSTSGLLSAAEVAERVRELTEAPQDPFSQSYVTASAATLAQWADLLPVADRLVEQSMAAYRGPLLHPGYQCLLSVRAESRVMRGEYRQLLEECRAPAREAGPAGPDGDPGHQGLLSLGNAHLVAQAVIALTETGRLDEAHELSRSAEAGGAHGSWEWNEYLYARGLLQLASGRPATALADLLECGRRQRERQVESPIVTPWRSAAADCQVLLGLPGQAVELATEELRLARVWGTPRTVGRAMRALAAATGGRQGLATAAEAVELLTEAEVATELIPALITYGQLLGAAGRRAAARRTLREAAARAERLGAVRLRTVAVGLLQESGARLTTERHTGAPALTSSEQRICRLAAAGHSNAEIAGLLHLAVRTVETHLTNSFRKLGIRRRAELAAGFEPADPAEE</sequence>
<dbReference type="CDD" id="cd06170">
    <property type="entry name" value="LuxR_C_like"/>
    <property type="match status" value="1"/>
</dbReference>
<gene>
    <name evidence="5" type="ORF">OG469_29915</name>
</gene>
<evidence type="ECO:0000313" key="6">
    <source>
        <dbReference type="Proteomes" id="UP001432014"/>
    </source>
</evidence>
<evidence type="ECO:0000256" key="3">
    <source>
        <dbReference type="SAM" id="MobiDB-lite"/>
    </source>
</evidence>
<dbReference type="PROSITE" id="PS50043">
    <property type="entry name" value="HTH_LUXR_2"/>
    <property type="match status" value="1"/>
</dbReference>
<feature type="region of interest" description="Disordered" evidence="3">
    <location>
        <begin position="1"/>
        <end position="59"/>
    </location>
</feature>
<dbReference type="InterPro" id="IPR027417">
    <property type="entry name" value="P-loop_NTPase"/>
</dbReference>
<reference evidence="5 6" key="1">
    <citation type="submission" date="2022-10" db="EMBL/GenBank/DDBJ databases">
        <title>The complete genomes of actinobacterial strains from the NBC collection.</title>
        <authorList>
            <person name="Joergensen T.S."/>
            <person name="Alvarez Arevalo M."/>
            <person name="Sterndorff E.B."/>
            <person name="Faurdal D."/>
            <person name="Vuksanovic O."/>
            <person name="Mourched A.-S."/>
            <person name="Charusanti P."/>
            <person name="Shaw S."/>
            <person name="Blin K."/>
            <person name="Weber T."/>
        </authorList>
    </citation>
    <scope>NUCLEOTIDE SEQUENCE [LARGE SCALE GENOMIC DNA]</scope>
    <source>
        <strain evidence="5 6">NBC_01247</strain>
    </source>
</reference>
<evidence type="ECO:0000256" key="1">
    <source>
        <dbReference type="ARBA" id="ARBA00022741"/>
    </source>
</evidence>
<dbReference type="Gene3D" id="1.10.10.10">
    <property type="entry name" value="Winged helix-like DNA-binding domain superfamily/Winged helix DNA-binding domain"/>
    <property type="match status" value="1"/>
</dbReference>
<feature type="domain" description="HTH luxR-type" evidence="4">
    <location>
        <begin position="1033"/>
        <end position="1098"/>
    </location>
</feature>
<dbReference type="SUPFAM" id="SSF52540">
    <property type="entry name" value="P-loop containing nucleoside triphosphate hydrolases"/>
    <property type="match status" value="1"/>
</dbReference>
<dbReference type="SUPFAM" id="SSF46894">
    <property type="entry name" value="C-terminal effector domain of the bipartite response regulators"/>
    <property type="match status" value="1"/>
</dbReference>
<evidence type="ECO:0000259" key="4">
    <source>
        <dbReference type="PROSITE" id="PS50043"/>
    </source>
</evidence>
<dbReference type="PANTHER" id="PTHR16305">
    <property type="entry name" value="TESTICULAR SOLUBLE ADENYLYL CYCLASE"/>
    <property type="match status" value="1"/>
</dbReference>
<dbReference type="RefSeq" id="WP_329494548.1">
    <property type="nucleotide sequence ID" value="NZ_CP108460.1"/>
</dbReference>
<dbReference type="InterPro" id="IPR000792">
    <property type="entry name" value="Tscrpt_reg_LuxR_C"/>
</dbReference>
<name>A0ABZ1WEZ1_9ACTN</name>
<dbReference type="PRINTS" id="PR00038">
    <property type="entry name" value="HTHLUXR"/>
</dbReference>
<keyword evidence="2" id="KW-0067">ATP-binding</keyword>
<feature type="compositionally biased region" description="Low complexity" evidence="3">
    <location>
        <begin position="1"/>
        <end position="40"/>
    </location>
</feature>
<dbReference type="EMBL" id="CP108482">
    <property type="protein sequence ID" value="WUS59353.1"/>
    <property type="molecule type" value="Genomic_DNA"/>
</dbReference>
<evidence type="ECO:0000313" key="5">
    <source>
        <dbReference type="EMBL" id="WUS59353.1"/>
    </source>
</evidence>
<dbReference type="InterPro" id="IPR041664">
    <property type="entry name" value="AAA_16"/>
</dbReference>
<organism evidence="5 6">
    <name type="scientific">Kitasatospora herbaricolor</name>
    <dbReference type="NCBI Taxonomy" id="68217"/>
    <lineage>
        <taxon>Bacteria</taxon>
        <taxon>Bacillati</taxon>
        <taxon>Actinomycetota</taxon>
        <taxon>Actinomycetes</taxon>
        <taxon>Kitasatosporales</taxon>
        <taxon>Streptomycetaceae</taxon>
        <taxon>Kitasatospora</taxon>
    </lineage>
</organism>
<dbReference type="InterPro" id="IPR036388">
    <property type="entry name" value="WH-like_DNA-bd_sf"/>
</dbReference>
<dbReference type="PROSITE" id="PS00622">
    <property type="entry name" value="HTH_LUXR_1"/>
    <property type="match status" value="1"/>
</dbReference>
<feature type="compositionally biased region" description="Pro residues" evidence="3">
    <location>
        <begin position="399"/>
        <end position="409"/>
    </location>
</feature>
<dbReference type="PANTHER" id="PTHR16305:SF35">
    <property type="entry name" value="TRANSCRIPTIONAL ACTIVATOR DOMAIN"/>
    <property type="match status" value="1"/>
</dbReference>
<dbReference type="SMART" id="SM00421">
    <property type="entry name" value="HTH_LUXR"/>
    <property type="match status" value="1"/>
</dbReference>
<accession>A0ABZ1WEZ1</accession>
<proteinExistence type="predicted"/>
<dbReference type="Pfam" id="PF13191">
    <property type="entry name" value="AAA_16"/>
    <property type="match status" value="1"/>
</dbReference>
<dbReference type="Proteomes" id="UP001432014">
    <property type="component" value="Chromosome"/>
</dbReference>
<dbReference type="Pfam" id="PF00196">
    <property type="entry name" value="GerE"/>
    <property type="match status" value="1"/>
</dbReference>
<feature type="compositionally biased region" description="Pro residues" evidence="3">
    <location>
        <begin position="422"/>
        <end position="434"/>
    </location>
</feature>